<keyword evidence="2" id="KW-1133">Transmembrane helix</keyword>
<feature type="region of interest" description="Disordered" evidence="1">
    <location>
        <begin position="72"/>
        <end position="96"/>
    </location>
</feature>
<evidence type="ECO:0000256" key="1">
    <source>
        <dbReference type="SAM" id="MobiDB-lite"/>
    </source>
</evidence>
<feature type="transmembrane region" description="Helical" evidence="2">
    <location>
        <begin position="33"/>
        <end position="56"/>
    </location>
</feature>
<dbReference type="Proteomes" id="UP001292094">
    <property type="component" value="Unassembled WGS sequence"/>
</dbReference>
<accession>A0AAE1NY73</accession>
<dbReference type="AlphaFoldDB" id="A0AAE1NY73"/>
<name>A0AAE1NY73_9EUCA</name>
<organism evidence="3 4">
    <name type="scientific">Petrolisthes manimaculis</name>
    <dbReference type="NCBI Taxonomy" id="1843537"/>
    <lineage>
        <taxon>Eukaryota</taxon>
        <taxon>Metazoa</taxon>
        <taxon>Ecdysozoa</taxon>
        <taxon>Arthropoda</taxon>
        <taxon>Crustacea</taxon>
        <taxon>Multicrustacea</taxon>
        <taxon>Malacostraca</taxon>
        <taxon>Eumalacostraca</taxon>
        <taxon>Eucarida</taxon>
        <taxon>Decapoda</taxon>
        <taxon>Pleocyemata</taxon>
        <taxon>Anomura</taxon>
        <taxon>Galatheoidea</taxon>
        <taxon>Porcellanidae</taxon>
        <taxon>Petrolisthes</taxon>
    </lineage>
</organism>
<comment type="caution">
    <text evidence="3">The sequence shown here is derived from an EMBL/GenBank/DDBJ whole genome shotgun (WGS) entry which is preliminary data.</text>
</comment>
<protein>
    <submittedName>
        <fullName evidence="3">Uncharacterized protein</fullName>
    </submittedName>
</protein>
<evidence type="ECO:0000256" key="2">
    <source>
        <dbReference type="SAM" id="Phobius"/>
    </source>
</evidence>
<gene>
    <name evidence="3" type="ORF">Pmani_030266</name>
</gene>
<keyword evidence="2" id="KW-0812">Transmembrane</keyword>
<keyword evidence="2" id="KW-0472">Membrane</keyword>
<sequence length="96" mass="9805">MKNTSISLFCFSARVCPAGEESAAAVQSGCGSAQASVVAVLVGVGAVWWCCGGVWASLGWRNSGPGVVTSRVHPTTPLGGIQSPRHNHRVTPSTPT</sequence>
<reference evidence="3" key="1">
    <citation type="submission" date="2023-11" db="EMBL/GenBank/DDBJ databases">
        <title>Genome assemblies of two species of porcelain crab, Petrolisthes cinctipes and Petrolisthes manimaculis (Anomura: Porcellanidae).</title>
        <authorList>
            <person name="Angst P."/>
        </authorList>
    </citation>
    <scope>NUCLEOTIDE SEQUENCE</scope>
    <source>
        <strain evidence="3">PB745_02</strain>
        <tissue evidence="3">Gill</tissue>
    </source>
</reference>
<evidence type="ECO:0000313" key="4">
    <source>
        <dbReference type="Proteomes" id="UP001292094"/>
    </source>
</evidence>
<proteinExistence type="predicted"/>
<evidence type="ECO:0000313" key="3">
    <source>
        <dbReference type="EMBL" id="KAK4297307.1"/>
    </source>
</evidence>
<keyword evidence="4" id="KW-1185">Reference proteome</keyword>
<dbReference type="EMBL" id="JAWZYT010003663">
    <property type="protein sequence ID" value="KAK4297307.1"/>
    <property type="molecule type" value="Genomic_DNA"/>
</dbReference>